<evidence type="ECO:0000259" key="5">
    <source>
        <dbReference type="SMART" id="SM00856"/>
    </source>
</evidence>
<dbReference type="InterPro" id="IPR006501">
    <property type="entry name" value="Pectinesterase_inhib_dom"/>
</dbReference>
<dbReference type="PANTHER" id="PTHR35357:SF17">
    <property type="entry name" value="PECTINESTERASE INHIBITOR 12"/>
    <property type="match status" value="1"/>
</dbReference>
<dbReference type="GO" id="GO:0005576">
    <property type="term" value="C:extracellular region"/>
    <property type="evidence" value="ECO:0007669"/>
    <property type="project" value="UniProtKB-ARBA"/>
</dbReference>
<sequence>MISTSFLFSFTIVFILIFSSFSQTYSNPHNIIQETCKKSAASTPNLTYKFCVTSLESDTRSRYANLHKLGLISMDLLRHNVTSTRREIKKLLRNKKMEEFIKGCLKDCVELYSDAVPTLKEAKREYKNRNYKDANIKVSSIMEAPTTCENGFKEKEGIISPLTKNNSDVFQLAALTLSIINMNLHDIQ</sequence>
<dbReference type="eggNOG" id="ENOG502RZK0">
    <property type="taxonomic scope" value="Eukaryota"/>
</dbReference>
<evidence type="ECO:0000256" key="2">
    <source>
        <dbReference type="ARBA" id="ARBA00023157"/>
    </source>
</evidence>
<keyword evidence="7" id="KW-1185">Reference proteome</keyword>
<dbReference type="GO" id="GO:0009827">
    <property type="term" value="P:plant-type cell wall modification"/>
    <property type="evidence" value="ECO:0000318"/>
    <property type="project" value="GO_Central"/>
</dbReference>
<evidence type="ECO:0000256" key="3">
    <source>
        <dbReference type="ARBA" id="ARBA00038471"/>
    </source>
</evidence>
<dbReference type="Gene3D" id="1.20.140.40">
    <property type="entry name" value="Invertase/pectin methylesterase inhibitor family protein"/>
    <property type="match status" value="1"/>
</dbReference>
<dbReference type="PANTHER" id="PTHR35357">
    <property type="entry name" value="OS02G0537100 PROTEIN"/>
    <property type="match status" value="1"/>
</dbReference>
<feature type="signal peptide" evidence="4">
    <location>
        <begin position="1"/>
        <end position="26"/>
    </location>
</feature>
<reference evidence="6 7" key="2">
    <citation type="journal article" date="2009" name="PLoS ONE">
        <title>An integrated genetic and cytogenetic map of the cucumber genome.</title>
        <authorList>
            <person name="Ren Y."/>
            <person name="Zhang Z."/>
            <person name="Liu J."/>
            <person name="Staub J.E."/>
            <person name="Han Y."/>
            <person name="Cheng Z."/>
            <person name="Li X."/>
            <person name="Lu J."/>
            <person name="Miao H."/>
            <person name="Kang H."/>
            <person name="Xie B."/>
            <person name="Gu X."/>
            <person name="Wang X."/>
            <person name="Du Y."/>
            <person name="Jin W."/>
            <person name="Huang S."/>
        </authorList>
    </citation>
    <scope>NUCLEOTIDE SEQUENCE [LARGE SCALE GENOMIC DNA]</scope>
    <source>
        <strain evidence="7">cv. 9930</strain>
    </source>
</reference>
<dbReference type="GO" id="GO:0004857">
    <property type="term" value="F:enzyme inhibitor activity"/>
    <property type="evidence" value="ECO:0000318"/>
    <property type="project" value="GO_Central"/>
</dbReference>
<dbReference type="AlphaFoldDB" id="A0A0A0LUJ3"/>
<keyword evidence="1 4" id="KW-0732">Signal</keyword>
<dbReference type="InterPro" id="IPR035513">
    <property type="entry name" value="Invertase/methylesterase_inhib"/>
</dbReference>
<name>A0A0A0LUJ3_CUCSA</name>
<reference evidence="6 7" key="1">
    <citation type="journal article" date="2009" name="Nat. Genet.">
        <title>The genome of the cucumber, Cucumis sativus L.</title>
        <authorList>
            <person name="Huang S."/>
            <person name="Li R."/>
            <person name="Zhang Z."/>
            <person name="Li L."/>
            <person name="Gu X."/>
            <person name="Fan W."/>
            <person name="Lucas W.J."/>
            <person name="Wang X."/>
            <person name="Xie B."/>
            <person name="Ni P."/>
            <person name="Ren Y."/>
            <person name="Zhu H."/>
            <person name="Li J."/>
            <person name="Lin K."/>
            <person name="Jin W."/>
            <person name="Fei Z."/>
            <person name="Li G."/>
            <person name="Staub J."/>
            <person name="Kilian A."/>
            <person name="van der Vossen E.A."/>
            <person name="Wu Y."/>
            <person name="Guo J."/>
            <person name="He J."/>
            <person name="Jia Z."/>
            <person name="Ren Y."/>
            <person name="Tian G."/>
            <person name="Lu Y."/>
            <person name="Ruan J."/>
            <person name="Qian W."/>
            <person name="Wang M."/>
            <person name="Huang Q."/>
            <person name="Li B."/>
            <person name="Xuan Z."/>
            <person name="Cao J."/>
            <person name="Asan"/>
            <person name="Wu Z."/>
            <person name="Zhang J."/>
            <person name="Cai Q."/>
            <person name="Bai Y."/>
            <person name="Zhao B."/>
            <person name="Han Y."/>
            <person name="Li Y."/>
            <person name="Li X."/>
            <person name="Wang S."/>
            <person name="Shi Q."/>
            <person name="Liu S."/>
            <person name="Cho W.K."/>
            <person name="Kim J.Y."/>
            <person name="Xu Y."/>
            <person name="Heller-Uszynska K."/>
            <person name="Miao H."/>
            <person name="Cheng Z."/>
            <person name="Zhang S."/>
            <person name="Wu J."/>
            <person name="Yang Y."/>
            <person name="Kang H."/>
            <person name="Li M."/>
            <person name="Liang H."/>
            <person name="Ren X."/>
            <person name="Shi Z."/>
            <person name="Wen M."/>
            <person name="Jian M."/>
            <person name="Yang H."/>
            <person name="Zhang G."/>
            <person name="Yang Z."/>
            <person name="Chen R."/>
            <person name="Liu S."/>
            <person name="Li J."/>
            <person name="Ma L."/>
            <person name="Liu H."/>
            <person name="Zhou Y."/>
            <person name="Zhao J."/>
            <person name="Fang X."/>
            <person name="Li G."/>
            <person name="Fang L."/>
            <person name="Li Y."/>
            <person name="Liu D."/>
            <person name="Zheng H."/>
            <person name="Zhang Y."/>
            <person name="Qin N."/>
            <person name="Li Z."/>
            <person name="Yang G."/>
            <person name="Yang S."/>
            <person name="Bolund L."/>
            <person name="Kristiansen K."/>
            <person name="Zheng H."/>
            <person name="Li S."/>
            <person name="Zhang X."/>
            <person name="Yang H."/>
            <person name="Wang J."/>
            <person name="Sun R."/>
            <person name="Zhang B."/>
            <person name="Jiang S."/>
            <person name="Wang J."/>
            <person name="Du Y."/>
            <person name="Li S."/>
        </authorList>
    </citation>
    <scope>NUCLEOTIDE SEQUENCE [LARGE SCALE GENOMIC DNA]</scope>
    <source>
        <strain evidence="7">cv. 9930</strain>
    </source>
</reference>
<dbReference type="GO" id="GO:0009505">
    <property type="term" value="C:plant-type cell wall"/>
    <property type="evidence" value="ECO:0000318"/>
    <property type="project" value="GO_Central"/>
</dbReference>
<keyword evidence="2" id="KW-1015">Disulfide bond</keyword>
<dbReference type="Proteomes" id="UP000029981">
    <property type="component" value="Chromosome 1"/>
</dbReference>
<evidence type="ECO:0000313" key="6">
    <source>
        <dbReference type="EMBL" id="KGN63686.1"/>
    </source>
</evidence>
<gene>
    <name evidence="6" type="ORF">Csa_1G009900</name>
</gene>
<feature type="domain" description="Pectinesterase inhibitor" evidence="5">
    <location>
        <begin position="27"/>
        <end position="179"/>
    </location>
</feature>
<reference evidence="6 7" key="3">
    <citation type="journal article" date="2010" name="BMC Genomics">
        <title>Transcriptome sequencing and comparative analysis of cucumber flowers with different sex types.</title>
        <authorList>
            <person name="Guo S."/>
            <person name="Zheng Y."/>
            <person name="Joung J.G."/>
            <person name="Liu S."/>
            <person name="Zhang Z."/>
            <person name="Crasta O.R."/>
            <person name="Sobral B.W."/>
            <person name="Xu Y."/>
            <person name="Huang S."/>
            <person name="Fei Z."/>
        </authorList>
    </citation>
    <scope>NUCLEOTIDE SEQUENCE [LARGE SCALE GENOMIC DNA]</scope>
    <source>
        <strain evidence="7">cv. 9930</strain>
    </source>
</reference>
<proteinExistence type="inferred from homology"/>
<evidence type="ECO:0000256" key="1">
    <source>
        <dbReference type="ARBA" id="ARBA00022729"/>
    </source>
</evidence>
<protein>
    <recommendedName>
        <fullName evidence="5">Pectinesterase inhibitor domain-containing protein</fullName>
    </recommendedName>
</protein>
<dbReference type="NCBIfam" id="TIGR01614">
    <property type="entry name" value="PME_inhib"/>
    <property type="match status" value="1"/>
</dbReference>
<dbReference type="CDD" id="cd15795">
    <property type="entry name" value="PMEI-Pla_a_1_like"/>
    <property type="match status" value="1"/>
</dbReference>
<accession>A0A0A0LUJ3</accession>
<organism evidence="6 7">
    <name type="scientific">Cucumis sativus</name>
    <name type="common">Cucumber</name>
    <dbReference type="NCBI Taxonomy" id="3659"/>
    <lineage>
        <taxon>Eukaryota</taxon>
        <taxon>Viridiplantae</taxon>
        <taxon>Streptophyta</taxon>
        <taxon>Embryophyta</taxon>
        <taxon>Tracheophyta</taxon>
        <taxon>Spermatophyta</taxon>
        <taxon>Magnoliopsida</taxon>
        <taxon>eudicotyledons</taxon>
        <taxon>Gunneridae</taxon>
        <taxon>Pentapetalae</taxon>
        <taxon>rosids</taxon>
        <taxon>fabids</taxon>
        <taxon>Cucurbitales</taxon>
        <taxon>Cucurbitaceae</taxon>
        <taxon>Benincaseae</taxon>
        <taxon>Cucumis</taxon>
    </lineage>
</organism>
<feature type="chain" id="PRO_5001973130" description="Pectinesterase inhibitor domain-containing protein" evidence="4">
    <location>
        <begin position="27"/>
        <end position="188"/>
    </location>
</feature>
<reference evidence="6 7" key="4">
    <citation type="journal article" date="2011" name="BMC Genomics">
        <title>RNA-Seq improves annotation of protein-coding genes in the cucumber genome.</title>
        <authorList>
            <person name="Li Z."/>
            <person name="Zhang Z."/>
            <person name="Yan P."/>
            <person name="Huang S."/>
            <person name="Fei Z."/>
            <person name="Lin K."/>
        </authorList>
    </citation>
    <scope>NUCLEOTIDE SEQUENCE [LARGE SCALE GENOMIC DNA]</scope>
    <source>
        <strain evidence="7">cv. 9930</strain>
    </source>
</reference>
<dbReference type="Gramene" id="KGN63686">
    <property type="protein sequence ID" value="KGN63686"/>
    <property type="gene ID" value="Csa_1G009900"/>
</dbReference>
<dbReference type="STRING" id="3659.A0A0A0LUJ3"/>
<dbReference type="EMBL" id="CM002922">
    <property type="protein sequence ID" value="KGN63686.1"/>
    <property type="molecule type" value="Genomic_DNA"/>
</dbReference>
<dbReference type="FunFam" id="1.20.140.40:FF:000002">
    <property type="entry name" value="Putative invertase inhibitor"/>
    <property type="match status" value="1"/>
</dbReference>
<dbReference type="OMA" id="YKFCVAS"/>
<comment type="similarity">
    <text evidence="3">Belongs to the PMEI family.</text>
</comment>
<evidence type="ECO:0000313" key="7">
    <source>
        <dbReference type="Proteomes" id="UP000029981"/>
    </source>
</evidence>
<dbReference type="Pfam" id="PF04043">
    <property type="entry name" value="PMEI"/>
    <property type="match status" value="1"/>
</dbReference>
<dbReference type="SMART" id="SM00856">
    <property type="entry name" value="PMEI"/>
    <property type="match status" value="1"/>
</dbReference>
<dbReference type="SUPFAM" id="SSF101148">
    <property type="entry name" value="Plant invertase/pectin methylesterase inhibitor"/>
    <property type="match status" value="1"/>
</dbReference>
<evidence type="ECO:0000256" key="4">
    <source>
        <dbReference type="SAM" id="SignalP"/>
    </source>
</evidence>
<dbReference type="InterPro" id="IPR034088">
    <property type="entry name" value="Pla_a_1-like"/>
</dbReference>